<keyword evidence="9" id="KW-1278">Translocase</keyword>
<dbReference type="SFLD" id="SFLDF00027">
    <property type="entry name" value="p-type_atpase"/>
    <property type="match status" value="1"/>
</dbReference>
<dbReference type="SMART" id="SM00831">
    <property type="entry name" value="Cation_ATPase_N"/>
    <property type="match status" value="1"/>
</dbReference>
<dbReference type="InterPro" id="IPR008250">
    <property type="entry name" value="ATPase_P-typ_transduc_dom_A_sf"/>
</dbReference>
<protein>
    <recommendedName>
        <fullName evidence="13">Cation-transporting P-type ATPase N-terminal domain-containing protein</fullName>
    </recommendedName>
</protein>
<dbReference type="PANTHER" id="PTHR43294:SF21">
    <property type="entry name" value="CATION TRANSPORTING ATPASE"/>
    <property type="match status" value="1"/>
</dbReference>
<evidence type="ECO:0000256" key="2">
    <source>
        <dbReference type="ARBA" id="ARBA00005675"/>
    </source>
</evidence>
<evidence type="ECO:0000256" key="7">
    <source>
        <dbReference type="ARBA" id="ARBA00022840"/>
    </source>
</evidence>
<comment type="subcellular location">
    <subcellularLocation>
        <location evidence="1">Cell membrane</location>
        <topology evidence="1">Multi-pass membrane protein</topology>
    </subcellularLocation>
</comment>
<dbReference type="SUPFAM" id="SSF56784">
    <property type="entry name" value="HAD-like"/>
    <property type="match status" value="1"/>
</dbReference>
<evidence type="ECO:0000256" key="8">
    <source>
        <dbReference type="ARBA" id="ARBA00022842"/>
    </source>
</evidence>
<feature type="transmembrane region" description="Helical" evidence="12">
    <location>
        <begin position="87"/>
        <end position="103"/>
    </location>
</feature>
<sequence>MLIEIQNKNFWHLSSSEAMRLLETDLEKGLSGEEAKDRLSIFGRNTISSSRKAVRLKIFLNQLKSPLILVLIVTGIITLLISHYRDTIFIFFAVLVNSTLGFYQENKAERALSELKTYLKQRARVIREGKEREIDAEEIVPGDIIRLAQGDRVPGDARVIFVNDFQVDEAVLTGESLPVAKSSNPSPESAGISDQDSMVFAGTLVIQGVCAAIVCRTDSSTEIGKIASLIATSENEKTPLQKAIISFSIYSSIALGILTLVVFGIGVLAGYSVLSMFLTSVAIAVSAIPEGLPVSLTVILAVGVERMAKRKGVVRKLVAAEALGSTTVILTDKTGTLTMAKMVMSKVIPFGIDEQKLILQALTNADVLIENPHEDPELWRMNGRIMETSLVRSAGLRGMTFAEITNKKHVLQTMPFNAVQKFSVSLIKESSKHLLVFFGAPDILLNHSSLGVKEKEALLEQIDSLAFSGERVLGVATKEIIHTENFSFSKNLSLSHLSFGGLITFRDPIRPGIKHAIERVGDAGIKTVILTGDHRGTALTVAREIGIRVDNHSVLDASELAGLSEEVLRERLPKLTVISRVTPFDKLRIAKLYQEIGEVVAMTGDGVNDAPSIKQADVGIAMGSGTEVAQSVADLVLLDDNFETIVAAIEEGRQILGNIRKVLVYLLSNVTDGLILIGGSLLTGLPLPLNPLQILWVNFFTDSFPAISFAFEKDGDGLRHKPLKRGKIKLFDPVMKFLILAIGLSTSILLFVIYFVLIRLGHDEATVRTFIFAAFGTYTLLVALSVRSLDKSILSYSLFSNKYLNGGIVIGLVLMAAAIYYPGLQAIFYTVALPLPWVIGVAMIGVLNIVLIEGAKWFFRNRQASSQRNYA</sequence>
<dbReference type="Gene3D" id="2.70.150.10">
    <property type="entry name" value="Calcium-transporting ATPase, cytoplasmic transduction domain A"/>
    <property type="match status" value="1"/>
</dbReference>
<dbReference type="InterPro" id="IPR018303">
    <property type="entry name" value="ATPase_P-typ_P_site"/>
</dbReference>
<feature type="transmembrane region" description="Helical" evidence="12">
    <location>
        <begin position="277"/>
        <end position="302"/>
    </location>
</feature>
<dbReference type="GO" id="GO:0005524">
    <property type="term" value="F:ATP binding"/>
    <property type="evidence" value="ECO:0007669"/>
    <property type="project" value="UniProtKB-KW"/>
</dbReference>
<dbReference type="InterPro" id="IPR023299">
    <property type="entry name" value="ATPase_P-typ_cyto_dom_N"/>
</dbReference>
<dbReference type="InterPro" id="IPR004014">
    <property type="entry name" value="ATPase_P-typ_cation-transptr_N"/>
</dbReference>
<dbReference type="EMBL" id="MFTP01000002">
    <property type="protein sequence ID" value="OGI66321.1"/>
    <property type="molecule type" value="Genomic_DNA"/>
</dbReference>
<evidence type="ECO:0000256" key="6">
    <source>
        <dbReference type="ARBA" id="ARBA00022741"/>
    </source>
</evidence>
<dbReference type="Pfam" id="PF13246">
    <property type="entry name" value="Cation_ATPase"/>
    <property type="match status" value="1"/>
</dbReference>
<proteinExistence type="inferred from homology"/>
<feature type="transmembrane region" description="Helical" evidence="12">
    <location>
        <begin position="247"/>
        <end position="271"/>
    </location>
</feature>
<comment type="similarity">
    <text evidence="2">Belongs to the cation transport ATPase (P-type) (TC 3.A.3) family. Type IIA subfamily.</text>
</comment>
<name>A0A1F6V9M2_9BACT</name>
<feature type="transmembrane region" description="Helical" evidence="12">
    <location>
        <begin position="694"/>
        <end position="712"/>
    </location>
</feature>
<dbReference type="Gene3D" id="3.40.50.1000">
    <property type="entry name" value="HAD superfamily/HAD-like"/>
    <property type="match status" value="1"/>
</dbReference>
<evidence type="ECO:0000313" key="15">
    <source>
        <dbReference type="Proteomes" id="UP000177370"/>
    </source>
</evidence>
<dbReference type="SFLD" id="SFLDS00003">
    <property type="entry name" value="Haloacid_Dehalogenase"/>
    <property type="match status" value="1"/>
</dbReference>
<evidence type="ECO:0000256" key="4">
    <source>
        <dbReference type="ARBA" id="ARBA00022553"/>
    </source>
</evidence>
<feature type="domain" description="Cation-transporting P-type ATPase N-terminal" evidence="13">
    <location>
        <begin position="9"/>
        <end position="83"/>
    </location>
</feature>
<dbReference type="SFLD" id="SFLDG00002">
    <property type="entry name" value="C1.7:_P-type_atpase_like"/>
    <property type="match status" value="1"/>
</dbReference>
<keyword evidence="7" id="KW-0067">ATP-binding</keyword>
<dbReference type="AlphaFoldDB" id="A0A1F6V9M2"/>
<feature type="transmembrane region" description="Helical" evidence="12">
    <location>
        <begin position="733"/>
        <end position="758"/>
    </location>
</feature>
<feature type="transmembrane region" description="Helical" evidence="12">
    <location>
        <begin position="770"/>
        <end position="790"/>
    </location>
</feature>
<dbReference type="Proteomes" id="UP000177370">
    <property type="component" value="Unassembled WGS sequence"/>
</dbReference>
<dbReference type="FunFam" id="2.70.150.10:FF:000160">
    <property type="entry name" value="Sarcoplasmic/endoplasmic reticulum calcium ATPase 1"/>
    <property type="match status" value="1"/>
</dbReference>
<keyword evidence="3" id="KW-1003">Cell membrane</keyword>
<evidence type="ECO:0000313" key="14">
    <source>
        <dbReference type="EMBL" id="OGI66321.1"/>
    </source>
</evidence>
<dbReference type="InterPro" id="IPR023298">
    <property type="entry name" value="ATPase_P-typ_TM_dom_sf"/>
</dbReference>
<keyword evidence="5 12" id="KW-0812">Transmembrane</keyword>
<dbReference type="InterPro" id="IPR059000">
    <property type="entry name" value="ATPase_P-type_domA"/>
</dbReference>
<dbReference type="PRINTS" id="PR00120">
    <property type="entry name" value="HATPASE"/>
</dbReference>
<comment type="caution">
    <text evidence="14">The sequence shown here is derived from an EMBL/GenBank/DDBJ whole genome shotgun (WGS) entry which is preliminary data.</text>
</comment>
<dbReference type="Pfam" id="PF00122">
    <property type="entry name" value="E1-E2_ATPase"/>
    <property type="match status" value="1"/>
</dbReference>
<keyword evidence="11 12" id="KW-0472">Membrane</keyword>
<evidence type="ECO:0000256" key="9">
    <source>
        <dbReference type="ARBA" id="ARBA00022967"/>
    </source>
</evidence>
<dbReference type="PANTHER" id="PTHR43294">
    <property type="entry name" value="SODIUM/POTASSIUM-TRANSPORTING ATPASE SUBUNIT ALPHA"/>
    <property type="match status" value="1"/>
</dbReference>
<keyword evidence="4" id="KW-0597">Phosphoprotein</keyword>
<gene>
    <name evidence="14" type="ORF">A2647_01050</name>
</gene>
<dbReference type="Gene3D" id="3.40.1110.10">
    <property type="entry name" value="Calcium-transporting ATPase, cytoplasmic domain N"/>
    <property type="match status" value="1"/>
</dbReference>
<dbReference type="GO" id="GO:0016887">
    <property type="term" value="F:ATP hydrolysis activity"/>
    <property type="evidence" value="ECO:0007669"/>
    <property type="project" value="InterPro"/>
</dbReference>
<dbReference type="SUPFAM" id="SSF81660">
    <property type="entry name" value="Metal cation-transporting ATPase, ATP-binding domain N"/>
    <property type="match status" value="1"/>
</dbReference>
<dbReference type="PROSITE" id="PS00154">
    <property type="entry name" value="ATPASE_E1_E2"/>
    <property type="match status" value="1"/>
</dbReference>
<dbReference type="InterPro" id="IPR036412">
    <property type="entry name" value="HAD-like_sf"/>
</dbReference>
<organism evidence="14 15">
    <name type="scientific">Candidatus Nomurabacteria bacterium RIFCSPHIGHO2_01_FULL_40_24b</name>
    <dbReference type="NCBI Taxonomy" id="1801739"/>
    <lineage>
        <taxon>Bacteria</taxon>
        <taxon>Candidatus Nomuraibacteriota</taxon>
    </lineage>
</organism>
<dbReference type="InterPro" id="IPR023214">
    <property type="entry name" value="HAD_sf"/>
</dbReference>
<evidence type="ECO:0000256" key="10">
    <source>
        <dbReference type="ARBA" id="ARBA00022989"/>
    </source>
</evidence>
<dbReference type="PRINTS" id="PR00119">
    <property type="entry name" value="CATATPASE"/>
</dbReference>
<dbReference type="InterPro" id="IPR050510">
    <property type="entry name" value="Cation_transp_ATPase_P-type"/>
</dbReference>
<evidence type="ECO:0000256" key="3">
    <source>
        <dbReference type="ARBA" id="ARBA00022475"/>
    </source>
</evidence>
<dbReference type="Pfam" id="PF00690">
    <property type="entry name" value="Cation_ATPase_N"/>
    <property type="match status" value="1"/>
</dbReference>
<dbReference type="InterPro" id="IPR044492">
    <property type="entry name" value="P_typ_ATPase_HD_dom"/>
</dbReference>
<evidence type="ECO:0000259" key="13">
    <source>
        <dbReference type="SMART" id="SM00831"/>
    </source>
</evidence>
<dbReference type="Pfam" id="PF08282">
    <property type="entry name" value="Hydrolase_3"/>
    <property type="match status" value="1"/>
</dbReference>
<feature type="transmembrane region" description="Helical" evidence="12">
    <location>
        <begin position="662"/>
        <end position="682"/>
    </location>
</feature>
<dbReference type="SUPFAM" id="SSF81653">
    <property type="entry name" value="Calcium ATPase, transduction domain A"/>
    <property type="match status" value="1"/>
</dbReference>
<dbReference type="Pfam" id="PF00689">
    <property type="entry name" value="Cation_ATPase_C"/>
    <property type="match status" value="1"/>
</dbReference>
<reference evidence="14 15" key="1">
    <citation type="journal article" date="2016" name="Nat. Commun.">
        <title>Thousands of microbial genomes shed light on interconnected biogeochemical processes in an aquifer system.</title>
        <authorList>
            <person name="Anantharaman K."/>
            <person name="Brown C.T."/>
            <person name="Hug L.A."/>
            <person name="Sharon I."/>
            <person name="Castelle C.J."/>
            <person name="Probst A.J."/>
            <person name="Thomas B.C."/>
            <person name="Singh A."/>
            <person name="Wilkins M.J."/>
            <person name="Karaoz U."/>
            <person name="Brodie E.L."/>
            <person name="Williams K.H."/>
            <person name="Hubbard S.S."/>
            <person name="Banfield J.F."/>
        </authorList>
    </citation>
    <scope>NUCLEOTIDE SEQUENCE [LARGE SCALE GENOMIC DNA]</scope>
</reference>
<evidence type="ECO:0000256" key="1">
    <source>
        <dbReference type="ARBA" id="ARBA00004651"/>
    </source>
</evidence>
<accession>A0A1F6V9M2</accession>
<dbReference type="GO" id="GO:0005886">
    <property type="term" value="C:plasma membrane"/>
    <property type="evidence" value="ECO:0007669"/>
    <property type="project" value="UniProtKB-SubCell"/>
</dbReference>
<dbReference type="Gene3D" id="1.20.1110.10">
    <property type="entry name" value="Calcium-transporting ATPase, transmembrane domain"/>
    <property type="match status" value="2"/>
</dbReference>
<dbReference type="InterPro" id="IPR001757">
    <property type="entry name" value="P_typ_ATPase"/>
</dbReference>
<evidence type="ECO:0000256" key="5">
    <source>
        <dbReference type="ARBA" id="ARBA00022692"/>
    </source>
</evidence>
<evidence type="ECO:0000256" key="12">
    <source>
        <dbReference type="SAM" id="Phobius"/>
    </source>
</evidence>
<dbReference type="SUPFAM" id="SSF81665">
    <property type="entry name" value="Calcium ATPase, transmembrane domain M"/>
    <property type="match status" value="1"/>
</dbReference>
<feature type="transmembrane region" description="Helical" evidence="12">
    <location>
        <begin position="827"/>
        <end position="852"/>
    </location>
</feature>
<dbReference type="InterPro" id="IPR006068">
    <property type="entry name" value="ATPase_P-typ_cation-transptr_C"/>
</dbReference>
<keyword evidence="10 12" id="KW-1133">Transmembrane helix</keyword>
<keyword evidence="6" id="KW-0547">Nucleotide-binding</keyword>
<evidence type="ECO:0000256" key="11">
    <source>
        <dbReference type="ARBA" id="ARBA00023136"/>
    </source>
</evidence>
<feature type="transmembrane region" description="Helical" evidence="12">
    <location>
        <begin position="58"/>
        <end position="81"/>
    </location>
</feature>
<keyword evidence="8" id="KW-0460">Magnesium</keyword>
<feature type="transmembrane region" description="Helical" evidence="12">
    <location>
        <begin position="802"/>
        <end position="821"/>
    </location>
</feature>
<dbReference type="NCBIfam" id="TIGR01494">
    <property type="entry name" value="ATPase_P-type"/>
    <property type="match status" value="3"/>
</dbReference>